<dbReference type="GO" id="GO:0051537">
    <property type="term" value="F:2 iron, 2 sulfur cluster binding"/>
    <property type="evidence" value="ECO:0007669"/>
    <property type="project" value="UniProtKB-KW"/>
</dbReference>
<dbReference type="GO" id="GO:0046872">
    <property type="term" value="F:metal ion binding"/>
    <property type="evidence" value="ECO:0007669"/>
    <property type="project" value="UniProtKB-KW"/>
</dbReference>
<dbReference type="PANTHER" id="PTHR21266:SF57">
    <property type="entry name" value="3-CHLOROBENZOATE-3,4-DIOXYGENASE"/>
    <property type="match status" value="1"/>
</dbReference>
<protein>
    <recommendedName>
        <fullName evidence="6">Rieske domain-containing protein</fullName>
    </recommendedName>
</protein>
<keyword evidence="3" id="KW-0560">Oxidoreductase</keyword>
<dbReference type="InterPro" id="IPR036922">
    <property type="entry name" value="Rieske_2Fe-2S_sf"/>
</dbReference>
<dbReference type="EMBL" id="UINC01004324">
    <property type="protein sequence ID" value="SVA13474.1"/>
    <property type="molecule type" value="Genomic_DNA"/>
</dbReference>
<dbReference type="InterPro" id="IPR017941">
    <property type="entry name" value="Rieske_2Fe-2S"/>
</dbReference>
<keyword evidence="1" id="KW-0001">2Fe-2S</keyword>
<keyword evidence="4" id="KW-0408">Iron</keyword>
<gene>
    <name evidence="7" type="ORF">METZ01_LOCUS66328</name>
</gene>
<dbReference type="Gene3D" id="2.102.10.10">
    <property type="entry name" value="Rieske [2Fe-2S] iron-sulphur domain"/>
    <property type="match status" value="1"/>
</dbReference>
<evidence type="ECO:0000256" key="4">
    <source>
        <dbReference type="ARBA" id="ARBA00023004"/>
    </source>
</evidence>
<proteinExistence type="predicted"/>
<evidence type="ECO:0000256" key="5">
    <source>
        <dbReference type="ARBA" id="ARBA00023014"/>
    </source>
</evidence>
<dbReference type="GO" id="GO:0016491">
    <property type="term" value="F:oxidoreductase activity"/>
    <property type="evidence" value="ECO:0007669"/>
    <property type="project" value="UniProtKB-KW"/>
</dbReference>
<feature type="domain" description="Rieske" evidence="6">
    <location>
        <begin position="12"/>
        <end position="116"/>
    </location>
</feature>
<dbReference type="Gene3D" id="3.90.380.10">
    <property type="entry name" value="Naphthalene 1,2-dioxygenase Alpha Subunit, Chain A, domain 1"/>
    <property type="match status" value="1"/>
</dbReference>
<evidence type="ECO:0000256" key="1">
    <source>
        <dbReference type="ARBA" id="ARBA00022714"/>
    </source>
</evidence>
<evidence type="ECO:0000256" key="3">
    <source>
        <dbReference type="ARBA" id="ARBA00023002"/>
    </source>
</evidence>
<dbReference type="PROSITE" id="PS51296">
    <property type="entry name" value="RIESKE"/>
    <property type="match status" value="1"/>
</dbReference>
<name>A0A381TCL7_9ZZZZ</name>
<dbReference type="SUPFAM" id="SSF50022">
    <property type="entry name" value="ISP domain"/>
    <property type="match status" value="1"/>
</dbReference>
<dbReference type="PANTHER" id="PTHR21266">
    <property type="entry name" value="IRON-SULFUR DOMAIN CONTAINING PROTEIN"/>
    <property type="match status" value="1"/>
</dbReference>
<dbReference type="AlphaFoldDB" id="A0A381TCL7"/>
<accession>A0A381TCL7</accession>
<dbReference type="Pfam" id="PF00355">
    <property type="entry name" value="Rieske"/>
    <property type="match status" value="1"/>
</dbReference>
<dbReference type="InterPro" id="IPR044043">
    <property type="entry name" value="VanA_C_cat"/>
</dbReference>
<dbReference type="SUPFAM" id="SSF55961">
    <property type="entry name" value="Bet v1-like"/>
    <property type="match status" value="1"/>
</dbReference>
<reference evidence="7" key="1">
    <citation type="submission" date="2018-05" db="EMBL/GenBank/DDBJ databases">
        <authorList>
            <person name="Lanie J.A."/>
            <person name="Ng W.-L."/>
            <person name="Kazmierczak K.M."/>
            <person name="Andrzejewski T.M."/>
            <person name="Davidsen T.M."/>
            <person name="Wayne K.J."/>
            <person name="Tettelin H."/>
            <person name="Glass J.I."/>
            <person name="Rusch D."/>
            <person name="Podicherti R."/>
            <person name="Tsui H.-C.T."/>
            <person name="Winkler M.E."/>
        </authorList>
    </citation>
    <scope>NUCLEOTIDE SEQUENCE</scope>
</reference>
<organism evidence="7">
    <name type="scientific">marine metagenome</name>
    <dbReference type="NCBI Taxonomy" id="408172"/>
    <lineage>
        <taxon>unclassified sequences</taxon>
        <taxon>metagenomes</taxon>
        <taxon>ecological metagenomes</taxon>
    </lineage>
</organism>
<sequence>MGTFPKALECHWYAVAGGTSVGNGPCRVRLLEADYVLWRGPDGSVVAALDVCPHRQSPLSEGTVEAGYLRCPYHGWTFGEAGQCVEVPSASSAVPVPPRAHLKSLSVLERYGLVWLCPGEPSEPVPAVAVDADPAYSRLNTEMQTWAASTSRMIDNFLDISHFPFTHIGTFGRQQETIVPRIELSQLDETFFGYAYEVVINNVGSTKVMSGGGDDIVTLAMSTGFALPFTVRSTMHFENGIHQVLLLTASPIDQEHSNFAFVIWRNDDVSLTGEEIVAFELEVVAEDRAMLERLTGELPLWPGGTVDVQADKPSVEWRRRYRLLVEE</sequence>
<evidence type="ECO:0000256" key="2">
    <source>
        <dbReference type="ARBA" id="ARBA00022723"/>
    </source>
</evidence>
<evidence type="ECO:0000313" key="7">
    <source>
        <dbReference type="EMBL" id="SVA13474.1"/>
    </source>
</evidence>
<evidence type="ECO:0000259" key="6">
    <source>
        <dbReference type="PROSITE" id="PS51296"/>
    </source>
</evidence>
<keyword evidence="2" id="KW-0479">Metal-binding</keyword>
<keyword evidence="5" id="KW-0411">Iron-sulfur</keyword>
<dbReference type="Pfam" id="PF19112">
    <property type="entry name" value="VanA_C"/>
    <property type="match status" value="1"/>
</dbReference>
<dbReference type="InterPro" id="IPR050584">
    <property type="entry name" value="Cholesterol_7-desaturase"/>
</dbReference>